<keyword evidence="6 7" id="KW-0012">Acyltransferase</keyword>
<reference evidence="10" key="1">
    <citation type="submission" date="2020-10" db="EMBL/GenBank/DDBJ databases">
        <title>Bacterium isolated from coastal waters sediment.</title>
        <authorList>
            <person name="Chen R.-J."/>
            <person name="Lu D.-C."/>
            <person name="Zhu K.-L."/>
            <person name="Du Z.-J."/>
        </authorList>
    </citation>
    <scope>NUCLEOTIDE SEQUENCE</scope>
    <source>
        <strain evidence="10">N1Y112</strain>
    </source>
</reference>
<dbReference type="PANTHER" id="PTHR43178">
    <property type="entry name" value="DIHYDROLIPOAMIDE ACETYLTRANSFERASE COMPONENT OF PYRUVATE DEHYDROGENASE COMPLEX"/>
    <property type="match status" value="1"/>
</dbReference>
<evidence type="ECO:0000256" key="4">
    <source>
        <dbReference type="ARBA" id="ARBA00022679"/>
    </source>
</evidence>
<evidence type="ECO:0000313" key="10">
    <source>
        <dbReference type="EMBL" id="MBE9399194.1"/>
    </source>
</evidence>
<dbReference type="InterPro" id="IPR050743">
    <property type="entry name" value="2-oxoacid_DH_E2_comp"/>
</dbReference>
<dbReference type="RefSeq" id="WP_193954891.1">
    <property type="nucleotide sequence ID" value="NZ_JADEYS010000023.1"/>
</dbReference>
<evidence type="ECO:0000259" key="9">
    <source>
        <dbReference type="PROSITE" id="PS51826"/>
    </source>
</evidence>
<dbReference type="PROSITE" id="PS50968">
    <property type="entry name" value="BIOTINYL_LIPOYL"/>
    <property type="match status" value="1"/>
</dbReference>
<evidence type="ECO:0000313" key="11">
    <source>
        <dbReference type="Proteomes" id="UP000640333"/>
    </source>
</evidence>
<keyword evidence="5 7" id="KW-0450">Lipoyl</keyword>
<evidence type="ECO:0000259" key="8">
    <source>
        <dbReference type="PROSITE" id="PS50968"/>
    </source>
</evidence>
<evidence type="ECO:0000256" key="7">
    <source>
        <dbReference type="RuleBase" id="RU003423"/>
    </source>
</evidence>
<dbReference type="PROSITE" id="PS51826">
    <property type="entry name" value="PSBD"/>
    <property type="match status" value="1"/>
</dbReference>
<feature type="domain" description="Peripheral subunit-binding (PSBD)" evidence="9">
    <location>
        <begin position="117"/>
        <end position="154"/>
    </location>
</feature>
<dbReference type="Proteomes" id="UP000640333">
    <property type="component" value="Unassembled WGS sequence"/>
</dbReference>
<dbReference type="InterPro" id="IPR036625">
    <property type="entry name" value="E3-bd_dom_sf"/>
</dbReference>
<name>A0A8J7K0J6_9GAMM</name>
<dbReference type="GO" id="GO:0016407">
    <property type="term" value="F:acetyltransferase activity"/>
    <property type="evidence" value="ECO:0007669"/>
    <property type="project" value="TreeGrafter"/>
</dbReference>
<sequence>MKYFKLPDLGEGLPEAEIVEWHIKEGDEVKIDQILVSVETAKAIVEVPSPQDGVIAHLFGAAGDTIHTGEPLIEYISEEDDDTGTVVGEIPDAEGNEAGDDFIIGAAPSTRAHQSARATPAVRALARRLNVDLNGLQGNGRNGAITPEDVEQAASMNKVHGHAEPLRGVRKQMAKTMALAHAEVVPVTLCEDVDIHNWPSGTDVTMRLVNAIAAGCKAEPAINTWFDGASLSRRQHSKIHLGVAVDTDQGLFVPVLRDIGQRSTEELRKGLDKMRADVKARTIPPKELQGATITLSNFGTIAGRYASPVVVPPQVAILGAGVIRDQAVAVDGEVVVRRVLPLSLTFDHRAATGGEAARFMREIIRVLEQDFSEESTG</sequence>
<dbReference type="SUPFAM" id="SSF47005">
    <property type="entry name" value="Peripheral subunit-binding domain of 2-oxo acid dehydrogenase complex"/>
    <property type="match status" value="1"/>
</dbReference>
<dbReference type="Pfam" id="PF00364">
    <property type="entry name" value="Biotin_lipoyl"/>
    <property type="match status" value="1"/>
</dbReference>
<dbReference type="SUPFAM" id="SSF51230">
    <property type="entry name" value="Single hybrid motif"/>
    <property type="match status" value="1"/>
</dbReference>
<dbReference type="PROSITE" id="PS00189">
    <property type="entry name" value="LIPOYL"/>
    <property type="match status" value="1"/>
</dbReference>
<comment type="subunit">
    <text evidence="3">Forms a 24-polypeptide structural core with octahedral symmetry.</text>
</comment>
<dbReference type="InterPro" id="IPR001078">
    <property type="entry name" value="2-oxoacid_DH_actylTfrase"/>
</dbReference>
<dbReference type="InterPro" id="IPR003016">
    <property type="entry name" value="2-oxoA_DH_lipoyl-BS"/>
</dbReference>
<dbReference type="PANTHER" id="PTHR43178:SF12">
    <property type="entry name" value="DIHYDROLIPOAMIDE ACETYLTRANSFERASE COMPONENT OF PYRUVATE DEHYDROGENASE COMPLEX"/>
    <property type="match status" value="1"/>
</dbReference>
<keyword evidence="11" id="KW-1185">Reference proteome</keyword>
<protein>
    <recommendedName>
        <fullName evidence="7">Dihydrolipoamide acetyltransferase component of pyruvate dehydrogenase complex</fullName>
        <ecNumber evidence="7">2.3.1.-</ecNumber>
    </recommendedName>
</protein>
<comment type="cofactor">
    <cofactor evidence="1 7">
        <name>(R)-lipoate</name>
        <dbReference type="ChEBI" id="CHEBI:83088"/>
    </cofactor>
</comment>
<evidence type="ECO:0000256" key="2">
    <source>
        <dbReference type="ARBA" id="ARBA00007317"/>
    </source>
</evidence>
<dbReference type="CDD" id="cd06849">
    <property type="entry name" value="lipoyl_domain"/>
    <property type="match status" value="1"/>
</dbReference>
<dbReference type="Gene3D" id="3.30.559.10">
    <property type="entry name" value="Chloramphenicol acetyltransferase-like domain"/>
    <property type="match status" value="1"/>
</dbReference>
<evidence type="ECO:0000256" key="6">
    <source>
        <dbReference type="ARBA" id="ARBA00023315"/>
    </source>
</evidence>
<gene>
    <name evidence="10" type="ORF">IOQ59_18180</name>
</gene>
<accession>A0A8J7K0J6</accession>
<dbReference type="Pfam" id="PF00198">
    <property type="entry name" value="2-oxoacid_dh"/>
    <property type="match status" value="1"/>
</dbReference>
<dbReference type="SUPFAM" id="SSF52777">
    <property type="entry name" value="CoA-dependent acyltransferases"/>
    <property type="match status" value="1"/>
</dbReference>
<organism evidence="10 11">
    <name type="scientific">Pontibacterium sinense</name>
    <dbReference type="NCBI Taxonomy" id="2781979"/>
    <lineage>
        <taxon>Bacteria</taxon>
        <taxon>Pseudomonadati</taxon>
        <taxon>Pseudomonadota</taxon>
        <taxon>Gammaproteobacteria</taxon>
        <taxon>Oceanospirillales</taxon>
        <taxon>Oceanospirillaceae</taxon>
        <taxon>Pontibacterium</taxon>
    </lineage>
</organism>
<dbReference type="InterPro" id="IPR011053">
    <property type="entry name" value="Single_hybrid_motif"/>
</dbReference>
<dbReference type="GO" id="GO:0031405">
    <property type="term" value="F:lipoic acid binding"/>
    <property type="evidence" value="ECO:0007669"/>
    <property type="project" value="TreeGrafter"/>
</dbReference>
<dbReference type="InterPro" id="IPR000089">
    <property type="entry name" value="Biotin_lipoyl"/>
</dbReference>
<comment type="caution">
    <text evidence="10">The sequence shown here is derived from an EMBL/GenBank/DDBJ whole genome shotgun (WGS) entry which is preliminary data.</text>
</comment>
<evidence type="ECO:0000256" key="3">
    <source>
        <dbReference type="ARBA" id="ARBA00011484"/>
    </source>
</evidence>
<evidence type="ECO:0000256" key="1">
    <source>
        <dbReference type="ARBA" id="ARBA00001938"/>
    </source>
</evidence>
<keyword evidence="4 7" id="KW-0808">Transferase</keyword>
<comment type="similarity">
    <text evidence="2 7">Belongs to the 2-oxoacid dehydrogenase family.</text>
</comment>
<dbReference type="AlphaFoldDB" id="A0A8J7K0J6"/>
<feature type="domain" description="Lipoyl-binding" evidence="8">
    <location>
        <begin position="1"/>
        <end position="76"/>
    </location>
</feature>
<dbReference type="Gene3D" id="2.40.50.100">
    <property type="match status" value="1"/>
</dbReference>
<dbReference type="EMBL" id="JADEYS010000023">
    <property type="protein sequence ID" value="MBE9399194.1"/>
    <property type="molecule type" value="Genomic_DNA"/>
</dbReference>
<dbReference type="InterPro" id="IPR004167">
    <property type="entry name" value="PSBD"/>
</dbReference>
<dbReference type="Pfam" id="PF02817">
    <property type="entry name" value="E3_binding"/>
    <property type="match status" value="1"/>
</dbReference>
<dbReference type="GO" id="GO:0005737">
    <property type="term" value="C:cytoplasm"/>
    <property type="evidence" value="ECO:0007669"/>
    <property type="project" value="TreeGrafter"/>
</dbReference>
<dbReference type="EC" id="2.3.1.-" evidence="7"/>
<dbReference type="InterPro" id="IPR023213">
    <property type="entry name" value="CAT-like_dom_sf"/>
</dbReference>
<evidence type="ECO:0000256" key="5">
    <source>
        <dbReference type="ARBA" id="ARBA00022823"/>
    </source>
</evidence>
<proteinExistence type="inferred from homology"/>
<dbReference type="Gene3D" id="4.10.320.10">
    <property type="entry name" value="E3-binding domain"/>
    <property type="match status" value="1"/>
</dbReference>